<evidence type="ECO:0000313" key="2">
    <source>
        <dbReference type="Proteomes" id="UP000266743"/>
    </source>
</evidence>
<evidence type="ECO:0000313" key="1">
    <source>
        <dbReference type="EMBL" id="RHW69412.1"/>
    </source>
</evidence>
<reference evidence="1 2" key="1">
    <citation type="submission" date="2018-09" db="EMBL/GenBank/DDBJ databases">
        <title>whole genome sequence of T. equiperdum IVM-t1 strain.</title>
        <authorList>
            <person name="Suganuma K."/>
        </authorList>
    </citation>
    <scope>NUCLEOTIDE SEQUENCE [LARGE SCALE GENOMIC DNA]</scope>
    <source>
        <strain evidence="1 2">IVM-t1</strain>
    </source>
</reference>
<proteinExistence type="predicted"/>
<sequence length="130" mass="14681">MDVSRTGGNTIELQEVVFSIPKHPGGSLGAPQHLHRSCRQCHRKINWGFNSAKSHHNAVADKDYDKCGVLNFPCSHYGRSSPRGSPQWNVPPEKKSLHVSCHLKALQRARIYLCSLLSPWYCCFILTRRA</sequence>
<name>A0A3L6KYF1_9TRYP</name>
<dbReference type="EMBL" id="QSBY01000010">
    <property type="protein sequence ID" value="RHW69412.1"/>
    <property type="molecule type" value="Genomic_DNA"/>
</dbReference>
<gene>
    <name evidence="1" type="ORF">DPX39_100167600</name>
</gene>
<accession>A0A3L6KYF1</accession>
<organism evidence="1 2">
    <name type="scientific">Trypanosoma brucei equiperdum</name>
    <dbReference type="NCBI Taxonomy" id="630700"/>
    <lineage>
        <taxon>Eukaryota</taxon>
        <taxon>Discoba</taxon>
        <taxon>Euglenozoa</taxon>
        <taxon>Kinetoplastea</taxon>
        <taxon>Metakinetoplastina</taxon>
        <taxon>Trypanosomatida</taxon>
        <taxon>Trypanosomatidae</taxon>
        <taxon>Trypanosoma</taxon>
    </lineage>
</organism>
<comment type="caution">
    <text evidence="1">The sequence shown here is derived from an EMBL/GenBank/DDBJ whole genome shotgun (WGS) entry which is preliminary data.</text>
</comment>
<dbReference type="AlphaFoldDB" id="A0A3L6KYF1"/>
<protein>
    <submittedName>
        <fullName evidence="1">Uncharacterized protein</fullName>
    </submittedName>
</protein>
<dbReference type="Proteomes" id="UP000266743">
    <property type="component" value="Chromosome 10"/>
</dbReference>